<feature type="signal peptide" evidence="3">
    <location>
        <begin position="1"/>
        <end position="21"/>
    </location>
</feature>
<accession>A0A2S6MWR2</accession>
<protein>
    <recommendedName>
        <fullName evidence="6">YbgF trimerisation domain-containing protein</fullName>
    </recommendedName>
</protein>
<name>A0A2S6MWR2_RHOGL</name>
<evidence type="ECO:0000313" key="4">
    <source>
        <dbReference type="EMBL" id="PPQ26804.1"/>
    </source>
</evidence>
<gene>
    <name evidence="4" type="ORF">CCS01_29160</name>
</gene>
<evidence type="ECO:0000256" key="3">
    <source>
        <dbReference type="SAM" id="SignalP"/>
    </source>
</evidence>
<dbReference type="InterPro" id="IPR011990">
    <property type="entry name" value="TPR-like_helical_dom_sf"/>
</dbReference>
<dbReference type="EMBL" id="NHRY01000266">
    <property type="protein sequence ID" value="PPQ26804.1"/>
    <property type="molecule type" value="Genomic_DNA"/>
</dbReference>
<reference evidence="4 5" key="1">
    <citation type="journal article" date="2018" name="Arch. Microbiol.">
        <title>New insights into the metabolic potential of the phototrophic purple bacterium Rhodopila globiformis DSM 161(T) from its draft genome sequence and evidence for a vanadium-dependent nitrogenase.</title>
        <authorList>
            <person name="Imhoff J.F."/>
            <person name="Rahn T."/>
            <person name="Kunzel S."/>
            <person name="Neulinger S.C."/>
        </authorList>
    </citation>
    <scope>NUCLEOTIDE SEQUENCE [LARGE SCALE GENOMIC DNA]</scope>
    <source>
        <strain evidence="4 5">DSM 161</strain>
    </source>
</reference>
<evidence type="ECO:0000313" key="5">
    <source>
        <dbReference type="Proteomes" id="UP000239724"/>
    </source>
</evidence>
<dbReference type="Proteomes" id="UP000239724">
    <property type="component" value="Unassembled WGS sequence"/>
</dbReference>
<feature type="compositionally biased region" description="Pro residues" evidence="2">
    <location>
        <begin position="155"/>
        <end position="167"/>
    </location>
</feature>
<feature type="compositionally biased region" description="Low complexity" evidence="2">
    <location>
        <begin position="142"/>
        <end position="154"/>
    </location>
</feature>
<keyword evidence="3" id="KW-0732">Signal</keyword>
<evidence type="ECO:0008006" key="6">
    <source>
        <dbReference type="Google" id="ProtNLM"/>
    </source>
</evidence>
<feature type="coiled-coil region" evidence="1">
    <location>
        <begin position="81"/>
        <end position="115"/>
    </location>
</feature>
<feature type="chain" id="PRO_5015454635" description="YbgF trimerisation domain-containing protein" evidence="3">
    <location>
        <begin position="22"/>
        <end position="297"/>
    </location>
</feature>
<keyword evidence="1" id="KW-0175">Coiled coil</keyword>
<keyword evidence="5" id="KW-1185">Reference proteome</keyword>
<dbReference type="AlphaFoldDB" id="A0A2S6MWR2"/>
<feature type="region of interest" description="Disordered" evidence="2">
    <location>
        <begin position="129"/>
        <end position="171"/>
    </location>
</feature>
<dbReference type="OrthoDB" id="7281831at2"/>
<comment type="caution">
    <text evidence="4">The sequence shown here is derived from an EMBL/GenBank/DDBJ whole genome shotgun (WGS) entry which is preliminary data.</text>
</comment>
<dbReference type="Gene3D" id="1.20.5.110">
    <property type="match status" value="1"/>
</dbReference>
<evidence type="ECO:0000256" key="1">
    <source>
        <dbReference type="SAM" id="Coils"/>
    </source>
</evidence>
<evidence type="ECO:0000256" key="2">
    <source>
        <dbReference type="SAM" id="MobiDB-lite"/>
    </source>
</evidence>
<dbReference type="RefSeq" id="WP_104522351.1">
    <property type="nucleotide sequence ID" value="NZ_NHRY01000266.1"/>
</dbReference>
<organism evidence="4 5">
    <name type="scientific">Rhodopila globiformis</name>
    <name type="common">Rhodopseudomonas globiformis</name>
    <dbReference type="NCBI Taxonomy" id="1071"/>
    <lineage>
        <taxon>Bacteria</taxon>
        <taxon>Pseudomonadati</taxon>
        <taxon>Pseudomonadota</taxon>
        <taxon>Alphaproteobacteria</taxon>
        <taxon>Acetobacterales</taxon>
        <taxon>Acetobacteraceae</taxon>
        <taxon>Rhodopila</taxon>
    </lineage>
</organism>
<proteinExistence type="predicted"/>
<sequence>MRSVGAGLVAASLLLVSPVIRAPAIAQIDSREGIALQNEIYQLRQELRGLEGQVAQGGGAAAGGAPAYAPPPQSSASGDLVAQLLTRVDALEEQVRELRGRIDETQNELQRQGADLGKRIDDLAFQVGQGGAGAAAGGTPRSAEPGPAARSEAPAAPPPPAPNPPQRPVKRTPELTLQEGNAALARRDYAAAEADAREVLANRTSPRAYDAQLLLARSLSGQRQYAQAAIAYDDAYNRSRKGAHAQDALLGLAESLTAINEKKAACDTLNRLRAEFPQPHAEVRARMASTAQRAGCR</sequence>
<dbReference type="SUPFAM" id="SSF48452">
    <property type="entry name" value="TPR-like"/>
    <property type="match status" value="1"/>
</dbReference>
<dbReference type="Gene3D" id="1.25.40.10">
    <property type="entry name" value="Tetratricopeptide repeat domain"/>
    <property type="match status" value="1"/>
</dbReference>